<evidence type="ECO:0000313" key="7">
    <source>
        <dbReference type="Proteomes" id="UP000490800"/>
    </source>
</evidence>
<dbReference type="GO" id="GO:0005829">
    <property type="term" value="C:cytosol"/>
    <property type="evidence" value="ECO:0007669"/>
    <property type="project" value="TreeGrafter"/>
</dbReference>
<evidence type="ECO:0000313" key="6">
    <source>
        <dbReference type="EMBL" id="MVO98061.1"/>
    </source>
</evidence>
<dbReference type="GO" id="GO:0043103">
    <property type="term" value="P:hypoxanthine salvage"/>
    <property type="evidence" value="ECO:0007669"/>
    <property type="project" value="TreeGrafter"/>
</dbReference>
<dbReference type="RefSeq" id="WP_157331915.1">
    <property type="nucleotide sequence ID" value="NZ_RHLK01000001.1"/>
</dbReference>
<dbReference type="InterPro" id="IPR006330">
    <property type="entry name" value="Ado/ade_deaminase"/>
</dbReference>
<evidence type="ECO:0000256" key="2">
    <source>
        <dbReference type="ARBA" id="ARBA00006676"/>
    </source>
</evidence>
<evidence type="ECO:0000256" key="3">
    <source>
        <dbReference type="ARBA" id="ARBA00022723"/>
    </source>
</evidence>
<name>A0A7X3FE50_9BACL</name>
<protein>
    <recommendedName>
        <fullName evidence="8">Adenosine deaminase domain-containing protein</fullName>
    </recommendedName>
</protein>
<keyword evidence="5" id="KW-0862">Zinc</keyword>
<accession>A0A7X3FE50</accession>
<dbReference type="GO" id="GO:0006154">
    <property type="term" value="P:adenosine catabolic process"/>
    <property type="evidence" value="ECO:0007669"/>
    <property type="project" value="TreeGrafter"/>
</dbReference>
<proteinExistence type="inferred from homology"/>
<keyword evidence="7" id="KW-1185">Reference proteome</keyword>
<dbReference type="PANTHER" id="PTHR11409:SF43">
    <property type="entry name" value="ADENOSINE DEAMINASE"/>
    <property type="match status" value="1"/>
</dbReference>
<keyword evidence="3" id="KW-0479">Metal-binding</keyword>
<evidence type="ECO:0000256" key="1">
    <source>
        <dbReference type="ARBA" id="ARBA00001947"/>
    </source>
</evidence>
<organism evidence="6 7">
    <name type="scientific">Paenibacillus lutrae</name>
    <dbReference type="NCBI Taxonomy" id="2078573"/>
    <lineage>
        <taxon>Bacteria</taxon>
        <taxon>Bacillati</taxon>
        <taxon>Bacillota</taxon>
        <taxon>Bacilli</taxon>
        <taxon>Bacillales</taxon>
        <taxon>Paenibacillaceae</taxon>
        <taxon>Paenibacillus</taxon>
    </lineage>
</organism>
<evidence type="ECO:0008006" key="8">
    <source>
        <dbReference type="Google" id="ProtNLM"/>
    </source>
</evidence>
<dbReference type="GO" id="GO:0046103">
    <property type="term" value="P:inosine biosynthetic process"/>
    <property type="evidence" value="ECO:0007669"/>
    <property type="project" value="TreeGrafter"/>
</dbReference>
<dbReference type="InterPro" id="IPR032466">
    <property type="entry name" value="Metal_Hydrolase"/>
</dbReference>
<dbReference type="GO" id="GO:0004000">
    <property type="term" value="F:adenosine deaminase activity"/>
    <property type="evidence" value="ECO:0007669"/>
    <property type="project" value="TreeGrafter"/>
</dbReference>
<dbReference type="OrthoDB" id="8772092at2"/>
<dbReference type="SUPFAM" id="SSF51556">
    <property type="entry name" value="Metallo-dependent hydrolases"/>
    <property type="match status" value="1"/>
</dbReference>
<comment type="caution">
    <text evidence="6">The sequence shown here is derived from an EMBL/GenBank/DDBJ whole genome shotgun (WGS) entry which is preliminary data.</text>
</comment>
<reference evidence="6 7" key="1">
    <citation type="journal article" date="2019" name="Microorganisms">
        <title>Paenibacillus lutrae sp. nov., A Chitinolytic Species Isolated from A River Otter in Castril Natural Park, Granada, Spain.</title>
        <authorList>
            <person name="Rodriguez M."/>
            <person name="Reina J.C."/>
            <person name="Bejar V."/>
            <person name="Llamas I."/>
        </authorList>
    </citation>
    <scope>NUCLEOTIDE SEQUENCE [LARGE SCALE GENOMIC DNA]</scope>
    <source>
        <strain evidence="6 7">N10</strain>
    </source>
</reference>
<dbReference type="AlphaFoldDB" id="A0A7X3FE50"/>
<comment type="similarity">
    <text evidence="2">Belongs to the metallo-dependent hydrolases superfamily. Adenosine and AMP deaminases family.</text>
</comment>
<dbReference type="GO" id="GO:0046872">
    <property type="term" value="F:metal ion binding"/>
    <property type="evidence" value="ECO:0007669"/>
    <property type="project" value="UniProtKB-KW"/>
</dbReference>
<dbReference type="PANTHER" id="PTHR11409">
    <property type="entry name" value="ADENOSINE DEAMINASE"/>
    <property type="match status" value="1"/>
</dbReference>
<dbReference type="GO" id="GO:0009168">
    <property type="term" value="P:purine ribonucleoside monophosphate biosynthetic process"/>
    <property type="evidence" value="ECO:0007669"/>
    <property type="project" value="InterPro"/>
</dbReference>
<comment type="cofactor">
    <cofactor evidence="1">
        <name>Zn(2+)</name>
        <dbReference type="ChEBI" id="CHEBI:29105"/>
    </cofactor>
</comment>
<keyword evidence="4" id="KW-0378">Hydrolase</keyword>
<evidence type="ECO:0000256" key="5">
    <source>
        <dbReference type="ARBA" id="ARBA00022833"/>
    </source>
</evidence>
<dbReference type="Gene3D" id="3.20.20.140">
    <property type="entry name" value="Metal-dependent hydrolases"/>
    <property type="match status" value="2"/>
</dbReference>
<evidence type="ECO:0000256" key="4">
    <source>
        <dbReference type="ARBA" id="ARBA00022801"/>
    </source>
</evidence>
<gene>
    <name evidence="6" type="ORF">EDM21_00635</name>
</gene>
<dbReference type="EMBL" id="RHLK01000001">
    <property type="protein sequence ID" value="MVO98061.1"/>
    <property type="molecule type" value="Genomic_DNA"/>
</dbReference>
<dbReference type="Proteomes" id="UP000490800">
    <property type="component" value="Unassembled WGS sequence"/>
</dbReference>
<dbReference type="InterPro" id="IPR006650">
    <property type="entry name" value="A/AMP_deam_AS"/>
</dbReference>
<dbReference type="PROSITE" id="PS00485">
    <property type="entry name" value="A_DEAMINASE"/>
    <property type="match status" value="1"/>
</dbReference>
<sequence>MFRNKMDLRIKMAILPFTDFQFYRRDYIAEIGQSQSTPEYKKYMKKTFIKDLLPALHQTERIEQLDEIELLAEKFYSYRSVTEWTEQGAQPEQFYMQRLKELSRLFLTHRNGKVALKYWESTDEKQNANSMFSAYRGIYKVALWNSLNRMMCTDLMVMIYLLSNGLEDEHVLGAYHALVYLPDTQLERVLDKGVAETHLHLSASGQFSLNWQQIMAPARSAQRKADENHTYIDRLTGRDPDLQLYTLAAASIRLLLGAYLQSIQGHRITENRMLPDYLQNLAAAKENGRGGMKPFIRLVEFFYAGANLKEQGYDEKSLQELFEDLRHELTGGGARSDQPHRLWSERMAAMDSLYPIFGAHAHTSLENLLLFRSLRYMLQQPADRLFTKLFWQYIRIKNQQFTRAVQRNHIRGLPYFLDYFDKATDRKISENNLEYYGFMLHHQLQNPHLKKLEIRIAPPKKGSVQEMKTEAAGKLLSFFKAYQQILEEKNEAQQGGFAPLAGIIYHFIKMPDEKHQEKCWFDYSEQDRNKEKLSFKTNQVHYERQMIAVRELREHIPGLADYIVGIDAANLETAAEPWVFAPIFRQARNSDTHKLVYPDYPLRKINNLGLTYHAGEDFRHMLTGLRHIHEVIDHFQFRAGDRIGHGMVLGVEVRKWALRNRVVILPRVEYLENLLWVWGMCRSGHKLTDVDVAALEHKIVLLAEGIYPSMNGITVHLLWKAYQSKFAWIGESMNKVGDSTREAWFCEQLSPGTRWTEDMLSHTYHCKCFMNRMQEPIEVEITAYEEVLIHEVQQIVLRKVSSDGIIIETNPTSNAAIGEIEHIFEHYIHNLNRRGLPGNQQLGDSVMVSINTDDPVVFNTNIDNEFAYIFYSLHEKGYAREDILGWIDHVREMGLTSSFIESKQIPIPNLIRELTAIISRLEEYLYGS</sequence>